<protein>
    <submittedName>
        <fullName evidence="5">RH1 domain-containing protein</fullName>
    </submittedName>
</protein>
<dbReference type="GO" id="GO:0008432">
    <property type="term" value="F:JUN kinase binding"/>
    <property type="evidence" value="ECO:0007669"/>
    <property type="project" value="TreeGrafter"/>
</dbReference>
<dbReference type="InterPro" id="IPR039911">
    <property type="entry name" value="JIP3/JIP4"/>
</dbReference>
<dbReference type="GO" id="GO:0030159">
    <property type="term" value="F:signaling receptor complex adaptor activity"/>
    <property type="evidence" value="ECO:0007669"/>
    <property type="project" value="TreeGrafter"/>
</dbReference>
<evidence type="ECO:0000256" key="1">
    <source>
        <dbReference type="SAM" id="MobiDB-lite"/>
    </source>
</evidence>
<feature type="region of interest" description="Disordered" evidence="1">
    <location>
        <begin position="39"/>
        <end position="58"/>
    </location>
</feature>
<reference evidence="3 4" key="2">
    <citation type="submission" date="2018-11" db="EMBL/GenBank/DDBJ databases">
        <authorList>
            <consortium name="Pathogen Informatics"/>
        </authorList>
    </citation>
    <scope>NUCLEOTIDE SEQUENCE [LARGE SCALE GENOMIC DNA]</scope>
    <source>
        <strain evidence="3 4">Egypt</strain>
    </source>
</reference>
<dbReference type="GO" id="GO:0019894">
    <property type="term" value="F:kinesin binding"/>
    <property type="evidence" value="ECO:0007669"/>
    <property type="project" value="TreeGrafter"/>
</dbReference>
<feature type="region of interest" description="Disordered" evidence="1">
    <location>
        <begin position="66"/>
        <end position="86"/>
    </location>
</feature>
<evidence type="ECO:0000313" key="3">
    <source>
        <dbReference type="EMBL" id="VDP42832.1"/>
    </source>
</evidence>
<keyword evidence="4" id="KW-1185">Reference proteome</keyword>
<evidence type="ECO:0000259" key="2">
    <source>
        <dbReference type="PROSITE" id="PS51776"/>
    </source>
</evidence>
<evidence type="ECO:0000313" key="4">
    <source>
        <dbReference type="Proteomes" id="UP000272942"/>
    </source>
</evidence>
<feature type="domain" description="RH1" evidence="2">
    <location>
        <begin position="73"/>
        <end position="161"/>
    </location>
</feature>
<feature type="region of interest" description="Disordered" evidence="1">
    <location>
        <begin position="1"/>
        <end position="33"/>
    </location>
</feature>
<gene>
    <name evidence="3" type="ORF">ECPE_LOCUS1625</name>
</gene>
<dbReference type="Pfam" id="PF09744">
    <property type="entry name" value="RH1"/>
    <property type="match status" value="1"/>
</dbReference>
<dbReference type="AlphaFoldDB" id="A0A183A3U0"/>
<dbReference type="Gene3D" id="1.20.58.1770">
    <property type="match status" value="1"/>
</dbReference>
<dbReference type="OrthoDB" id="10256043at2759"/>
<dbReference type="WBParaSite" id="ECPE_0000162501-mRNA-1">
    <property type="protein sequence ID" value="ECPE_0000162501-mRNA-1"/>
    <property type="gene ID" value="ECPE_0000162501"/>
</dbReference>
<sequence length="173" mass="19362">MDEEPLKLVSKESAPEGQPDHLKDGEPTSKAPVKCDDAVRSRIKEPTPNSQDQPFGSLNDLYLSESVGTLETNSDSSRASPSSGVMSDRVQRIASSIYAEFEAMIEAYGLPVVERLMPLVIGVLENLDELYKDQSAYHEEVYQLREQNAFMVGELEREKDRRKQAELVRGLCL</sequence>
<feature type="compositionally biased region" description="Polar residues" evidence="1">
    <location>
        <begin position="66"/>
        <end position="85"/>
    </location>
</feature>
<dbReference type="GO" id="GO:0005078">
    <property type="term" value="F:MAP-kinase scaffold activity"/>
    <property type="evidence" value="ECO:0007669"/>
    <property type="project" value="InterPro"/>
</dbReference>
<evidence type="ECO:0000313" key="5">
    <source>
        <dbReference type="WBParaSite" id="ECPE_0000162501-mRNA-1"/>
    </source>
</evidence>
<dbReference type="InterPro" id="IPR034743">
    <property type="entry name" value="RH1"/>
</dbReference>
<accession>A0A183A3U0</accession>
<dbReference type="PROSITE" id="PS51776">
    <property type="entry name" value="RH1"/>
    <property type="match status" value="1"/>
</dbReference>
<dbReference type="Proteomes" id="UP000272942">
    <property type="component" value="Unassembled WGS sequence"/>
</dbReference>
<proteinExistence type="predicted"/>
<dbReference type="PANTHER" id="PTHR13886:SF4">
    <property type="entry name" value="JNK-INTERACTING PROTEIN 3"/>
    <property type="match status" value="1"/>
</dbReference>
<dbReference type="EMBL" id="UZAN01012007">
    <property type="protein sequence ID" value="VDP42832.1"/>
    <property type="molecule type" value="Genomic_DNA"/>
</dbReference>
<feature type="compositionally biased region" description="Polar residues" evidence="1">
    <location>
        <begin position="47"/>
        <end position="56"/>
    </location>
</feature>
<dbReference type="GO" id="GO:0016192">
    <property type="term" value="P:vesicle-mediated transport"/>
    <property type="evidence" value="ECO:0007669"/>
    <property type="project" value="TreeGrafter"/>
</dbReference>
<dbReference type="PANTHER" id="PTHR13886">
    <property type="entry name" value="JNK/SAPK-ASSOCIATED PROTEIN"/>
    <property type="match status" value="1"/>
</dbReference>
<name>A0A183A3U0_9TREM</name>
<dbReference type="GO" id="GO:0005737">
    <property type="term" value="C:cytoplasm"/>
    <property type="evidence" value="ECO:0007669"/>
    <property type="project" value="TreeGrafter"/>
</dbReference>
<organism evidence="5">
    <name type="scientific">Echinostoma caproni</name>
    <dbReference type="NCBI Taxonomy" id="27848"/>
    <lineage>
        <taxon>Eukaryota</taxon>
        <taxon>Metazoa</taxon>
        <taxon>Spiralia</taxon>
        <taxon>Lophotrochozoa</taxon>
        <taxon>Platyhelminthes</taxon>
        <taxon>Trematoda</taxon>
        <taxon>Digenea</taxon>
        <taxon>Plagiorchiida</taxon>
        <taxon>Echinostomata</taxon>
        <taxon>Echinostomatoidea</taxon>
        <taxon>Echinostomatidae</taxon>
        <taxon>Echinostoma</taxon>
    </lineage>
</organism>
<reference evidence="5" key="1">
    <citation type="submission" date="2016-06" db="UniProtKB">
        <authorList>
            <consortium name="WormBaseParasite"/>
        </authorList>
    </citation>
    <scope>IDENTIFICATION</scope>
</reference>